<evidence type="ECO:0000259" key="4">
    <source>
        <dbReference type="PROSITE" id="PS50011"/>
    </source>
</evidence>
<dbReference type="CDD" id="cd14014">
    <property type="entry name" value="STKc_PknB_like"/>
    <property type="match status" value="1"/>
</dbReference>
<dbReference type="AlphaFoldDB" id="K9VZL7"/>
<keyword evidence="6" id="KW-1185">Reference proteome</keyword>
<dbReference type="RefSeq" id="WP_015203068.1">
    <property type="nucleotide sequence ID" value="NC_019753.1"/>
</dbReference>
<keyword evidence="5" id="KW-0418">Kinase</keyword>
<accession>K9VZL7</accession>
<feature type="transmembrane region" description="Helical" evidence="3">
    <location>
        <begin position="337"/>
        <end position="359"/>
    </location>
</feature>
<evidence type="ECO:0000256" key="1">
    <source>
        <dbReference type="ARBA" id="ARBA00022741"/>
    </source>
</evidence>
<evidence type="ECO:0000313" key="5">
    <source>
        <dbReference type="EMBL" id="AFZ12952.1"/>
    </source>
</evidence>
<dbReference type="Gene3D" id="1.10.510.10">
    <property type="entry name" value="Transferase(Phosphotransferase) domain 1"/>
    <property type="match status" value="1"/>
</dbReference>
<dbReference type="HOGENOM" id="CLU_000288_135_7_3"/>
<keyword evidence="1" id="KW-0547">Nucleotide-binding</keyword>
<dbReference type="Proteomes" id="UP000010472">
    <property type="component" value="Chromosome"/>
</dbReference>
<dbReference type="PANTHER" id="PTHR24363">
    <property type="entry name" value="SERINE/THREONINE PROTEIN KINASE"/>
    <property type="match status" value="1"/>
</dbReference>
<feature type="transmembrane region" description="Helical" evidence="3">
    <location>
        <begin position="312"/>
        <end position="331"/>
    </location>
</feature>
<dbReference type="GO" id="GO:0005524">
    <property type="term" value="F:ATP binding"/>
    <property type="evidence" value="ECO:0007669"/>
    <property type="project" value="UniProtKB-KW"/>
</dbReference>
<gene>
    <name evidence="5" type="ORF">Cri9333_2075</name>
</gene>
<dbReference type="SMART" id="SM00220">
    <property type="entry name" value="S_TKc"/>
    <property type="match status" value="1"/>
</dbReference>
<sequence>MLQAKQVLKERYQLQQQLGRTAPGRPTWLATDLQTNEQVIVKLLAFSPQMQWEEMKLFEREAKVLASFNHAQIPRYRDYFSLEHKIDEGLLWFVIVQDYIPGITLQELLAEGKRFTETQVRKIAAQLLNILIYLHELNPPVLHRDIKPSNLIWGEDEQVYLVDFGSVQDKEAFTGVTFTVVGTSGYAPLEQFWGRAVPASDLYALGTTLIHLITGIAPVDLPQKDSRIQFANQVSVSSSLISWIKKLIEPAIEKRFSTARQALELLNSGLLIKSSNINIRNKITQPVATRIRVNKSSERLEIYLPAGGRRKLGIFGSGGIFASLYFAKWLISLPLLVIWVLPLGLLFSAGISVALLMFFCERRSIYFEGDRFYLERQLFRSIYGKQVGDIEEILGVFLQKQGLVYQVSIRAGEQVYNLGGALSEAESIWLAQEIQDWIN</sequence>
<reference evidence="5 6" key="1">
    <citation type="submission" date="2012-06" db="EMBL/GenBank/DDBJ databases">
        <title>Finished chromosome of genome of Crinalium epipsammum PCC 9333.</title>
        <authorList>
            <consortium name="US DOE Joint Genome Institute"/>
            <person name="Gugger M."/>
            <person name="Coursin T."/>
            <person name="Rippka R."/>
            <person name="Tandeau De Marsac N."/>
            <person name="Huntemann M."/>
            <person name="Wei C.-L."/>
            <person name="Han J."/>
            <person name="Detter J.C."/>
            <person name="Han C."/>
            <person name="Tapia R."/>
            <person name="Davenport K."/>
            <person name="Daligault H."/>
            <person name="Erkkila T."/>
            <person name="Gu W."/>
            <person name="Munk A.C.C."/>
            <person name="Teshima H."/>
            <person name="Xu Y."/>
            <person name="Chain P."/>
            <person name="Chen A."/>
            <person name="Krypides N."/>
            <person name="Mavromatis K."/>
            <person name="Markowitz V."/>
            <person name="Szeto E."/>
            <person name="Ivanova N."/>
            <person name="Mikhailova N."/>
            <person name="Ovchinnikova G."/>
            <person name="Pagani I."/>
            <person name="Pati A."/>
            <person name="Goodwin L."/>
            <person name="Peters L."/>
            <person name="Pitluck S."/>
            <person name="Woyke T."/>
            <person name="Kerfeld C."/>
        </authorList>
    </citation>
    <scope>NUCLEOTIDE SEQUENCE [LARGE SCALE GENOMIC DNA]</scope>
    <source>
        <strain evidence="5 6">PCC 9333</strain>
    </source>
</reference>
<dbReference type="eggNOG" id="COG0515">
    <property type="taxonomic scope" value="Bacteria"/>
</dbReference>
<dbReference type="InterPro" id="IPR011009">
    <property type="entry name" value="Kinase-like_dom_sf"/>
</dbReference>
<dbReference type="PANTHER" id="PTHR24363:SF7">
    <property type="entry name" value="SERINE_THREONINE-PROTEIN KINASE-LIKE PROTEIN E"/>
    <property type="match status" value="1"/>
</dbReference>
<dbReference type="KEGG" id="cep:Cri9333_2075"/>
<keyword evidence="3" id="KW-0472">Membrane</keyword>
<evidence type="ECO:0000256" key="3">
    <source>
        <dbReference type="SAM" id="Phobius"/>
    </source>
</evidence>
<dbReference type="PATRIC" id="fig|1173022.3.peg.2238"/>
<keyword evidence="2" id="KW-0067">ATP-binding</keyword>
<protein>
    <submittedName>
        <fullName evidence="5">Serine/threonine protein kinase</fullName>
    </submittedName>
</protein>
<proteinExistence type="predicted"/>
<evidence type="ECO:0000313" key="6">
    <source>
        <dbReference type="Proteomes" id="UP000010472"/>
    </source>
</evidence>
<keyword evidence="5" id="KW-0723">Serine/threonine-protein kinase</keyword>
<dbReference type="InterPro" id="IPR000719">
    <property type="entry name" value="Prot_kinase_dom"/>
</dbReference>
<dbReference type="GO" id="GO:0004674">
    <property type="term" value="F:protein serine/threonine kinase activity"/>
    <property type="evidence" value="ECO:0007669"/>
    <property type="project" value="UniProtKB-KW"/>
</dbReference>
<dbReference type="OrthoDB" id="5518868at2"/>
<organism evidence="5 6">
    <name type="scientific">Crinalium epipsammum PCC 9333</name>
    <dbReference type="NCBI Taxonomy" id="1173022"/>
    <lineage>
        <taxon>Bacteria</taxon>
        <taxon>Bacillati</taxon>
        <taxon>Cyanobacteriota</taxon>
        <taxon>Cyanophyceae</taxon>
        <taxon>Gomontiellales</taxon>
        <taxon>Gomontiellaceae</taxon>
        <taxon>Crinalium</taxon>
    </lineage>
</organism>
<dbReference type="PROSITE" id="PS50011">
    <property type="entry name" value="PROTEIN_KINASE_DOM"/>
    <property type="match status" value="1"/>
</dbReference>
<name>K9VZL7_9CYAN</name>
<dbReference type="STRING" id="1173022.Cri9333_2075"/>
<dbReference type="EMBL" id="CP003620">
    <property type="protein sequence ID" value="AFZ12952.1"/>
    <property type="molecule type" value="Genomic_DNA"/>
</dbReference>
<keyword evidence="3" id="KW-0812">Transmembrane</keyword>
<evidence type="ECO:0000256" key="2">
    <source>
        <dbReference type="ARBA" id="ARBA00022840"/>
    </source>
</evidence>
<keyword evidence="5" id="KW-0808">Transferase</keyword>
<keyword evidence="3" id="KW-1133">Transmembrane helix</keyword>
<feature type="domain" description="Protein kinase" evidence="4">
    <location>
        <begin position="12"/>
        <end position="270"/>
    </location>
</feature>
<dbReference type="SUPFAM" id="SSF56112">
    <property type="entry name" value="Protein kinase-like (PK-like)"/>
    <property type="match status" value="1"/>
</dbReference>
<dbReference type="Pfam" id="PF00069">
    <property type="entry name" value="Pkinase"/>
    <property type="match status" value="1"/>
</dbReference>